<dbReference type="InterPro" id="IPR036514">
    <property type="entry name" value="SGNH_hydro_sf"/>
</dbReference>
<sequence length="201" mass="22059">MKIVFIGDSITECGRDKADPQSLGDGYVAILREKLKNLYEDVRFEFLNRGVSHDRVADVQARIQKDVADEHPDICVVLIGVNDVLRKYDAGAALDFDAVAASYEDALKQVKACGAKLIAVEPFLLDVPSKRRLRADFNTLVHIISGIAGQYADAYVPLDEMFNGVSQSVGVAAYSADGVHPTHRASRLIADNIIKKIKLFL</sequence>
<dbReference type="EMBL" id="DXEW01000036">
    <property type="protein sequence ID" value="HIX51112.1"/>
    <property type="molecule type" value="Genomic_DNA"/>
</dbReference>
<gene>
    <name evidence="2" type="ORF">H9851_07530</name>
</gene>
<evidence type="ECO:0000313" key="3">
    <source>
        <dbReference type="Proteomes" id="UP000886847"/>
    </source>
</evidence>
<organism evidence="2 3">
    <name type="scientific">Candidatus Borkfalkia faecavium</name>
    <dbReference type="NCBI Taxonomy" id="2838508"/>
    <lineage>
        <taxon>Bacteria</taxon>
        <taxon>Bacillati</taxon>
        <taxon>Bacillota</taxon>
        <taxon>Clostridia</taxon>
        <taxon>Christensenellales</taxon>
        <taxon>Christensenellaceae</taxon>
        <taxon>Candidatus Borkfalkia</taxon>
    </lineage>
</organism>
<feature type="domain" description="SGNH hydrolase-type esterase" evidence="1">
    <location>
        <begin position="5"/>
        <end position="186"/>
    </location>
</feature>
<dbReference type="InterPro" id="IPR013830">
    <property type="entry name" value="SGNH_hydro"/>
</dbReference>
<evidence type="ECO:0000313" key="2">
    <source>
        <dbReference type="EMBL" id="HIX51112.1"/>
    </source>
</evidence>
<dbReference type="GO" id="GO:0004622">
    <property type="term" value="F:phosphatidylcholine lysophospholipase activity"/>
    <property type="evidence" value="ECO:0007669"/>
    <property type="project" value="TreeGrafter"/>
</dbReference>
<name>A0A9D2AUV0_9FIRM</name>
<reference evidence="2" key="1">
    <citation type="journal article" date="2021" name="PeerJ">
        <title>Extensive microbial diversity within the chicken gut microbiome revealed by metagenomics and culture.</title>
        <authorList>
            <person name="Gilroy R."/>
            <person name="Ravi A."/>
            <person name="Getino M."/>
            <person name="Pursley I."/>
            <person name="Horton D.L."/>
            <person name="Alikhan N.F."/>
            <person name="Baker D."/>
            <person name="Gharbi K."/>
            <person name="Hall N."/>
            <person name="Watson M."/>
            <person name="Adriaenssens E.M."/>
            <person name="Foster-Nyarko E."/>
            <person name="Jarju S."/>
            <person name="Secka A."/>
            <person name="Antonio M."/>
            <person name="Oren A."/>
            <person name="Chaudhuri R.R."/>
            <person name="La Ragione R."/>
            <person name="Hildebrand F."/>
            <person name="Pallen M.J."/>
        </authorList>
    </citation>
    <scope>NUCLEOTIDE SEQUENCE</scope>
    <source>
        <strain evidence="2">2189</strain>
    </source>
</reference>
<accession>A0A9D2AUV0</accession>
<reference evidence="2" key="2">
    <citation type="submission" date="2021-04" db="EMBL/GenBank/DDBJ databases">
        <authorList>
            <person name="Gilroy R."/>
        </authorList>
    </citation>
    <scope>NUCLEOTIDE SEQUENCE</scope>
    <source>
        <strain evidence="2">2189</strain>
    </source>
</reference>
<proteinExistence type="predicted"/>
<dbReference type="AlphaFoldDB" id="A0A9D2AUV0"/>
<dbReference type="Gene3D" id="3.40.50.1110">
    <property type="entry name" value="SGNH hydrolase"/>
    <property type="match status" value="1"/>
</dbReference>
<dbReference type="InterPro" id="IPR051532">
    <property type="entry name" value="Ester_Hydrolysis_Enzymes"/>
</dbReference>
<protein>
    <recommendedName>
        <fullName evidence="1">SGNH hydrolase-type esterase domain-containing protein</fullName>
    </recommendedName>
</protein>
<dbReference type="Proteomes" id="UP000886847">
    <property type="component" value="Unassembled WGS sequence"/>
</dbReference>
<dbReference type="SUPFAM" id="SSF52266">
    <property type="entry name" value="SGNH hydrolase"/>
    <property type="match status" value="1"/>
</dbReference>
<dbReference type="Pfam" id="PF13472">
    <property type="entry name" value="Lipase_GDSL_2"/>
    <property type="match status" value="1"/>
</dbReference>
<dbReference type="PANTHER" id="PTHR30383:SF5">
    <property type="entry name" value="SGNH HYDROLASE-TYPE ESTERASE DOMAIN-CONTAINING PROTEIN"/>
    <property type="match status" value="1"/>
</dbReference>
<comment type="caution">
    <text evidence="2">The sequence shown here is derived from an EMBL/GenBank/DDBJ whole genome shotgun (WGS) entry which is preliminary data.</text>
</comment>
<dbReference type="PANTHER" id="PTHR30383">
    <property type="entry name" value="THIOESTERASE 1/PROTEASE 1/LYSOPHOSPHOLIPASE L1"/>
    <property type="match status" value="1"/>
</dbReference>
<evidence type="ECO:0000259" key="1">
    <source>
        <dbReference type="Pfam" id="PF13472"/>
    </source>
</evidence>